<evidence type="ECO:0000313" key="2">
    <source>
        <dbReference type="Proteomes" id="UP000789860"/>
    </source>
</evidence>
<feature type="non-terminal residue" evidence="1">
    <location>
        <position position="212"/>
    </location>
</feature>
<evidence type="ECO:0000313" key="1">
    <source>
        <dbReference type="EMBL" id="CAG8585447.1"/>
    </source>
</evidence>
<sequence length="212" mass="24614">MALYQQYSGFKKSFEQSTEDEKRYKKYIIMLNEMANDGLIVGEVLDTVVKKYNGFVNDKVSFESYIKAFEFREYALCVLFNSSKNIYISSRHEIPGADYNGKYQVTGGKMRRLRDEGRLTRTLGTKLDEIVAHINNYLKAKKRRLPKKRKFIEEKNNNENNSESPKETVNEVVENCDVMNCDGESCDDINNNSINHTTVTTEEEIEEEILNI</sequence>
<keyword evidence="2" id="KW-1185">Reference proteome</keyword>
<comment type="caution">
    <text evidence="1">The sequence shown here is derived from an EMBL/GenBank/DDBJ whole genome shotgun (WGS) entry which is preliminary data.</text>
</comment>
<gene>
    <name evidence="1" type="ORF">SCALOS_LOCUS6371</name>
</gene>
<proteinExistence type="predicted"/>
<organism evidence="1 2">
    <name type="scientific">Scutellospora calospora</name>
    <dbReference type="NCBI Taxonomy" id="85575"/>
    <lineage>
        <taxon>Eukaryota</taxon>
        <taxon>Fungi</taxon>
        <taxon>Fungi incertae sedis</taxon>
        <taxon>Mucoromycota</taxon>
        <taxon>Glomeromycotina</taxon>
        <taxon>Glomeromycetes</taxon>
        <taxon>Diversisporales</taxon>
        <taxon>Gigasporaceae</taxon>
        <taxon>Scutellospora</taxon>
    </lineage>
</organism>
<accession>A0ACA9MEN4</accession>
<protein>
    <submittedName>
        <fullName evidence="1">4906_t:CDS:1</fullName>
    </submittedName>
</protein>
<reference evidence="1" key="1">
    <citation type="submission" date="2021-06" db="EMBL/GenBank/DDBJ databases">
        <authorList>
            <person name="Kallberg Y."/>
            <person name="Tangrot J."/>
            <person name="Rosling A."/>
        </authorList>
    </citation>
    <scope>NUCLEOTIDE SEQUENCE</scope>
    <source>
        <strain evidence="1">AU212A</strain>
    </source>
</reference>
<dbReference type="EMBL" id="CAJVPM010012011">
    <property type="protein sequence ID" value="CAG8585447.1"/>
    <property type="molecule type" value="Genomic_DNA"/>
</dbReference>
<name>A0ACA9MEN4_9GLOM</name>
<dbReference type="Proteomes" id="UP000789860">
    <property type="component" value="Unassembled WGS sequence"/>
</dbReference>